<dbReference type="Proteomes" id="UP000198242">
    <property type="component" value="Chromosome I"/>
</dbReference>
<evidence type="ECO:0000313" key="2">
    <source>
        <dbReference type="Proteomes" id="UP000198242"/>
    </source>
</evidence>
<organism evidence="1 2">
    <name type="scientific">Micromonospora viridifaciens</name>
    <dbReference type="NCBI Taxonomy" id="1881"/>
    <lineage>
        <taxon>Bacteria</taxon>
        <taxon>Bacillati</taxon>
        <taxon>Actinomycetota</taxon>
        <taxon>Actinomycetes</taxon>
        <taxon>Micromonosporales</taxon>
        <taxon>Micromonosporaceae</taxon>
        <taxon>Micromonospora</taxon>
    </lineage>
</organism>
<dbReference type="EMBL" id="LT607411">
    <property type="protein sequence ID" value="SCE94842.1"/>
    <property type="molecule type" value="Genomic_DNA"/>
</dbReference>
<proteinExistence type="predicted"/>
<accession>A0A1C4WF80</accession>
<dbReference type="RefSeq" id="WP_089006293.1">
    <property type="nucleotide sequence ID" value="NZ_LT607411.1"/>
</dbReference>
<dbReference type="OrthoDB" id="4485313at2"/>
<gene>
    <name evidence="1" type="ORF">GA0074695_2373</name>
</gene>
<dbReference type="AlphaFoldDB" id="A0A1C4WF80"/>
<sequence length="500" mass="54258">MTGWARLFVSYCQYEVFTVPGASGLDIYTLGDGLLHVGGPNQLTGFCGTHTGWIEARVRVLPGPPAEVDADWDAISEATLWSPSGRLSVVGLMGGGAEALTDVAVPRGLIRVRVHARDRLHETVRTDDDPPERHELHIWAVSEETPWRTVLADPGGRDWEQKPAKAAERAMLSLVPRPSGRPAALRPLLSDSYEDDAGLPRVTVVRHRPAPVAVSGAVLPAGDLEVRLERVNGETLNWSWATADEPIFPHPLDTLPDNEPTTVRLTSGPDGFTLRHEGVLGRHAFALGLIWDHLLDTAGSYPWMETLRDQAAAATALAEKTRRLKAERDAEQWGGAPPSDRVRGLASQARSLARIDRPLLDRIDALPAARQRETACWAARRAMRVAGLERIGWIAAALAAAEADRPLPRPFTEQNGTAAFNRLLSDPEVPHTTITLHLAARTSGTRRVTDVLQQAAAFPALIALANDDPLAAAIDAVYNAAIAHGDDRDHFLTDAHIALR</sequence>
<keyword evidence="2" id="KW-1185">Reference proteome</keyword>
<evidence type="ECO:0000313" key="1">
    <source>
        <dbReference type="EMBL" id="SCE94842.1"/>
    </source>
</evidence>
<name>A0A1C4WF80_MICVI</name>
<reference evidence="2" key="1">
    <citation type="submission" date="2016-06" db="EMBL/GenBank/DDBJ databases">
        <authorList>
            <person name="Varghese N."/>
            <person name="Submissions Spin"/>
        </authorList>
    </citation>
    <scope>NUCLEOTIDE SEQUENCE [LARGE SCALE GENOMIC DNA]</scope>
    <source>
        <strain evidence="2">DSM 43909</strain>
    </source>
</reference>
<protein>
    <submittedName>
        <fullName evidence="1">Uncharacterized protein</fullName>
    </submittedName>
</protein>